<proteinExistence type="predicted"/>
<dbReference type="EMBL" id="KI674386">
    <property type="protein sequence ID" value="ETL34211.1"/>
    <property type="molecule type" value="Genomic_DNA"/>
</dbReference>
<sequence>MGETSYLVNNAQFTEGNGALGLRRRLREHGVISTEGIEERR</sequence>
<gene>
    <name evidence="1" type="ORF">L916_13525</name>
</gene>
<evidence type="ECO:0000313" key="1">
    <source>
        <dbReference type="EMBL" id="ETL34211.1"/>
    </source>
</evidence>
<name>W2IJ96_PHYNI</name>
<reference evidence="1" key="1">
    <citation type="submission" date="2013-11" db="EMBL/GenBank/DDBJ databases">
        <title>The Genome Sequence of Phytophthora parasitica CJ05E6.</title>
        <authorList>
            <consortium name="The Broad Institute Genomics Platform"/>
            <person name="Russ C."/>
            <person name="Tyler B."/>
            <person name="Panabieres F."/>
            <person name="Shan W."/>
            <person name="Tripathy S."/>
            <person name="Grunwald N."/>
            <person name="Machado M."/>
            <person name="Johnson C.S."/>
            <person name="Arredondo F."/>
            <person name="Hong C."/>
            <person name="Coffey M."/>
            <person name="Young S.K."/>
            <person name="Zeng Q."/>
            <person name="Gargeya S."/>
            <person name="Fitzgerald M."/>
            <person name="Abouelleil A."/>
            <person name="Alvarado L."/>
            <person name="Chapman S.B."/>
            <person name="Gainer-Dewar J."/>
            <person name="Goldberg J."/>
            <person name="Griggs A."/>
            <person name="Gujja S."/>
            <person name="Hansen M."/>
            <person name="Howarth C."/>
            <person name="Imamovic A."/>
            <person name="Ireland A."/>
            <person name="Larimer J."/>
            <person name="McCowan C."/>
            <person name="Murphy C."/>
            <person name="Pearson M."/>
            <person name="Poon T.W."/>
            <person name="Priest M."/>
            <person name="Roberts A."/>
            <person name="Saif S."/>
            <person name="Shea T."/>
            <person name="Sykes S."/>
            <person name="Wortman J."/>
            <person name="Nusbaum C."/>
            <person name="Birren B."/>
        </authorList>
    </citation>
    <scope>NUCLEOTIDE SEQUENCE [LARGE SCALE GENOMIC DNA]</scope>
    <source>
        <strain evidence="1">CJ05E6</strain>
    </source>
</reference>
<accession>W2IJ96</accession>
<protein>
    <submittedName>
        <fullName evidence="1">Uncharacterized protein</fullName>
    </submittedName>
</protein>
<dbReference type="AlphaFoldDB" id="W2IJ96"/>
<dbReference type="Proteomes" id="UP000053864">
    <property type="component" value="Unassembled WGS sequence"/>
</dbReference>
<organism evidence="1">
    <name type="scientific">Phytophthora nicotianae</name>
    <name type="common">Potato buckeye rot agent</name>
    <name type="synonym">Phytophthora parasitica</name>
    <dbReference type="NCBI Taxonomy" id="4792"/>
    <lineage>
        <taxon>Eukaryota</taxon>
        <taxon>Sar</taxon>
        <taxon>Stramenopiles</taxon>
        <taxon>Oomycota</taxon>
        <taxon>Peronosporomycetes</taxon>
        <taxon>Peronosporales</taxon>
        <taxon>Peronosporaceae</taxon>
        <taxon>Phytophthora</taxon>
    </lineage>
</organism>